<dbReference type="PANTHER" id="PTHR31435">
    <property type="entry name" value="PROTEIN NATD1"/>
    <property type="match status" value="1"/>
</dbReference>
<dbReference type="GO" id="GO:0016746">
    <property type="term" value="F:acyltransferase activity"/>
    <property type="evidence" value="ECO:0007669"/>
    <property type="project" value="UniProtKB-KW"/>
</dbReference>
<dbReference type="OMA" id="CPMVRHF"/>
<dbReference type="InterPro" id="IPR045057">
    <property type="entry name" value="Gcn5-rel_NAT"/>
</dbReference>
<gene>
    <name evidence="2" type="ORF">BS297_27015</name>
    <name evidence="3" type="ORF">QIE55_13965</name>
</gene>
<dbReference type="EC" id="2.3.1.-" evidence="3"/>
<dbReference type="InterPro" id="IPR031165">
    <property type="entry name" value="GNAT_YJDJ"/>
</dbReference>
<organism evidence="2 4">
    <name type="scientific">Rhodococcus erythropolis</name>
    <name type="common">Arthrobacter picolinophilus</name>
    <dbReference type="NCBI Taxonomy" id="1833"/>
    <lineage>
        <taxon>Bacteria</taxon>
        <taxon>Bacillati</taxon>
        <taxon>Actinomycetota</taxon>
        <taxon>Actinomycetes</taxon>
        <taxon>Mycobacteriales</taxon>
        <taxon>Nocardiaceae</taxon>
        <taxon>Rhodococcus</taxon>
        <taxon>Rhodococcus erythropolis group</taxon>
    </lineage>
</organism>
<reference evidence="3" key="2">
    <citation type="submission" date="2023-08" db="EMBL/GenBank/DDBJ databases">
        <title>Isolation and Characterization of Rhodococcus erythropolis MGMM8.</title>
        <authorList>
            <person name="Diabankana R.G.C."/>
            <person name="Afordoanyi D.M."/>
            <person name="Validov S.Z."/>
        </authorList>
    </citation>
    <scope>NUCLEOTIDE SEQUENCE</scope>
    <source>
        <strain evidence="3">MGMM8</strain>
    </source>
</reference>
<feature type="domain" description="N-acetyltransferase" evidence="1">
    <location>
        <begin position="11"/>
        <end position="97"/>
    </location>
</feature>
<keyword evidence="3" id="KW-0012">Acyltransferase</keyword>
<reference evidence="2 4" key="1">
    <citation type="journal article" date="2017" name="Poromechanics V (2013)">
        <title>Genomic Characterization of the Arsenic-Tolerant Actinobacterium, &lt;i&gt;Rhodococcus erythropolis&lt;/i&gt; S43.</title>
        <authorList>
            <person name="Retamal-Morales G."/>
            <person name="Mehnert M."/>
            <person name="Schwabe R."/>
            <person name="Tischler D."/>
            <person name="Schloemann M."/>
            <person name="Levican G.J."/>
        </authorList>
    </citation>
    <scope>NUCLEOTIDE SEQUENCE [LARGE SCALE GENOMIC DNA]</scope>
    <source>
        <strain evidence="2 4">S43</strain>
    </source>
</reference>
<evidence type="ECO:0000313" key="4">
    <source>
        <dbReference type="Proteomes" id="UP000325576"/>
    </source>
</evidence>
<dbReference type="SUPFAM" id="SSF55729">
    <property type="entry name" value="Acyl-CoA N-acyltransferases (Nat)"/>
    <property type="match status" value="1"/>
</dbReference>
<dbReference type="Proteomes" id="UP001230933">
    <property type="component" value="Chromosome"/>
</dbReference>
<sequence>MAQAPENTVVTDNPAQSRYEIHADGDLAGIEDYTTSGDVVSFNHTEIYPAFEGFGLAAILVRQALDDLRARGLKVHPVCPYVVKFLDKHPEYQDLIS</sequence>
<evidence type="ECO:0000259" key="1">
    <source>
        <dbReference type="PROSITE" id="PS51729"/>
    </source>
</evidence>
<dbReference type="Pfam" id="PF14542">
    <property type="entry name" value="Acetyltransf_CG"/>
    <property type="match status" value="1"/>
</dbReference>
<dbReference type="EMBL" id="MRBO01000725">
    <property type="protein sequence ID" value="KAB2582189.1"/>
    <property type="molecule type" value="Genomic_DNA"/>
</dbReference>
<protein>
    <submittedName>
        <fullName evidence="2">GNAT family N-acetyltransferase</fullName>
        <ecNumber evidence="3">2.3.1.-</ecNumber>
    </submittedName>
</protein>
<keyword evidence="2" id="KW-0808">Transferase</keyword>
<accession>A0A0C2ZUM4</accession>
<name>A0A0C2ZUM4_RHOER</name>
<dbReference type="PANTHER" id="PTHR31435:SF10">
    <property type="entry name" value="BSR4717 PROTEIN"/>
    <property type="match status" value="1"/>
</dbReference>
<dbReference type="GeneID" id="57487200"/>
<evidence type="ECO:0000313" key="3">
    <source>
        <dbReference type="EMBL" id="WGV52254.1"/>
    </source>
</evidence>
<evidence type="ECO:0000313" key="2">
    <source>
        <dbReference type="EMBL" id="KAB2582189.1"/>
    </source>
</evidence>
<dbReference type="EMBL" id="CP124545">
    <property type="protein sequence ID" value="WGV52254.1"/>
    <property type="molecule type" value="Genomic_DNA"/>
</dbReference>
<dbReference type="InterPro" id="IPR016181">
    <property type="entry name" value="Acyl_CoA_acyltransferase"/>
</dbReference>
<dbReference type="PROSITE" id="PS51729">
    <property type="entry name" value="GNAT_YJDJ"/>
    <property type="match status" value="1"/>
</dbReference>
<proteinExistence type="predicted"/>
<dbReference type="Proteomes" id="UP000325576">
    <property type="component" value="Unassembled WGS sequence"/>
</dbReference>
<dbReference type="RefSeq" id="WP_019748253.1">
    <property type="nucleotide sequence ID" value="NZ_BHXB01000001.1"/>
</dbReference>
<dbReference type="Gene3D" id="3.40.630.30">
    <property type="match status" value="1"/>
</dbReference>
<dbReference type="KEGG" id="reb:XU06_13240"/>
<dbReference type="AlphaFoldDB" id="A0A0C2ZUM4"/>